<dbReference type="Proteomes" id="UP001464555">
    <property type="component" value="Unassembled WGS sequence"/>
</dbReference>
<dbReference type="Pfam" id="PF00892">
    <property type="entry name" value="EamA"/>
    <property type="match status" value="2"/>
</dbReference>
<reference evidence="3 4" key="1">
    <citation type="submission" date="2024-04" db="EMBL/GenBank/DDBJ databases">
        <title>Flavobacterium sp. DGU11 16S ribosomal RNA gene Genome sequencing and assembly.</title>
        <authorList>
            <person name="Park S."/>
        </authorList>
    </citation>
    <scope>NUCLEOTIDE SEQUENCE [LARGE SCALE GENOMIC DNA]</scope>
    <source>
        <strain evidence="3 4">DGU11</strain>
    </source>
</reference>
<dbReference type="InterPro" id="IPR037185">
    <property type="entry name" value="EmrE-like"/>
</dbReference>
<feature type="domain" description="EamA" evidence="2">
    <location>
        <begin position="8"/>
        <end position="145"/>
    </location>
</feature>
<proteinExistence type="predicted"/>
<evidence type="ECO:0000256" key="1">
    <source>
        <dbReference type="SAM" id="Phobius"/>
    </source>
</evidence>
<feature type="transmembrane region" description="Helical" evidence="1">
    <location>
        <begin position="132"/>
        <end position="149"/>
    </location>
</feature>
<feature type="transmembrane region" description="Helical" evidence="1">
    <location>
        <begin position="192"/>
        <end position="211"/>
    </location>
</feature>
<evidence type="ECO:0000259" key="2">
    <source>
        <dbReference type="Pfam" id="PF00892"/>
    </source>
</evidence>
<feature type="transmembrane region" description="Helical" evidence="1">
    <location>
        <begin position="78"/>
        <end position="95"/>
    </location>
</feature>
<dbReference type="EMBL" id="JBBYHR010000008">
    <property type="protein sequence ID" value="MEL1245381.1"/>
    <property type="molecule type" value="Genomic_DNA"/>
</dbReference>
<protein>
    <submittedName>
        <fullName evidence="3">DMT family transporter</fullName>
    </submittedName>
</protein>
<feature type="transmembrane region" description="Helical" evidence="1">
    <location>
        <begin position="101"/>
        <end position="120"/>
    </location>
</feature>
<evidence type="ECO:0000313" key="3">
    <source>
        <dbReference type="EMBL" id="MEL1245381.1"/>
    </source>
</evidence>
<accession>A0ABU9HZI9</accession>
<evidence type="ECO:0000313" key="4">
    <source>
        <dbReference type="Proteomes" id="UP001464555"/>
    </source>
</evidence>
<keyword evidence="1" id="KW-0472">Membrane</keyword>
<keyword evidence="1" id="KW-1133">Transmembrane helix</keyword>
<dbReference type="InterPro" id="IPR000620">
    <property type="entry name" value="EamA_dom"/>
</dbReference>
<dbReference type="PANTHER" id="PTHR22911">
    <property type="entry name" value="ACYL-MALONYL CONDENSING ENZYME-RELATED"/>
    <property type="match status" value="1"/>
</dbReference>
<name>A0ABU9HZI9_9FLAO</name>
<gene>
    <name evidence="3" type="ORF">AAEO56_13990</name>
</gene>
<comment type="caution">
    <text evidence="3">The sequence shown here is derived from an EMBL/GenBank/DDBJ whole genome shotgun (WGS) entry which is preliminary data.</text>
</comment>
<feature type="transmembrane region" description="Helical" evidence="1">
    <location>
        <begin position="12"/>
        <end position="31"/>
    </location>
</feature>
<dbReference type="SUPFAM" id="SSF103481">
    <property type="entry name" value="Multidrug resistance efflux transporter EmrE"/>
    <property type="match status" value="2"/>
</dbReference>
<feature type="transmembrane region" description="Helical" evidence="1">
    <location>
        <begin position="37"/>
        <end position="58"/>
    </location>
</feature>
<feature type="transmembrane region" description="Helical" evidence="1">
    <location>
        <begin position="161"/>
        <end position="180"/>
    </location>
</feature>
<organism evidence="3 4">
    <name type="scientific">Flavobacterium arundinis</name>
    <dbReference type="NCBI Taxonomy" id="3139143"/>
    <lineage>
        <taxon>Bacteria</taxon>
        <taxon>Pseudomonadati</taxon>
        <taxon>Bacteroidota</taxon>
        <taxon>Flavobacteriia</taxon>
        <taxon>Flavobacteriales</taxon>
        <taxon>Flavobacteriaceae</taxon>
        <taxon>Flavobacterium</taxon>
    </lineage>
</organism>
<feature type="transmembrane region" description="Helical" evidence="1">
    <location>
        <begin position="246"/>
        <end position="268"/>
    </location>
</feature>
<keyword evidence="1" id="KW-0812">Transmembrane</keyword>
<feature type="transmembrane region" description="Helical" evidence="1">
    <location>
        <begin position="217"/>
        <end position="239"/>
    </location>
</feature>
<dbReference type="PANTHER" id="PTHR22911:SF137">
    <property type="entry name" value="SOLUTE CARRIER FAMILY 35 MEMBER G2-RELATED"/>
    <property type="match status" value="1"/>
</dbReference>
<dbReference type="RefSeq" id="WP_341697694.1">
    <property type="nucleotide sequence ID" value="NZ_JBBYHR010000008.1"/>
</dbReference>
<feature type="transmembrane region" description="Helical" evidence="1">
    <location>
        <begin position="274"/>
        <end position="292"/>
    </location>
</feature>
<sequence length="298" mass="31972">MVKNNVLKGVVLVGLGASSYGMLATFVKLAYEEGYTTAEVTASQILLGIAGMLLINIFQKAKKGDTVVKASPKNRLQLIVAGTSMGFTSVFYYVAVKYIPVSIGIVLLMQTVWMGVLLEWLLTKVTPSPRKILSVVIVLAGTLLATNLVKSDTVPDWRGLVWGLMAAASFTATMFTSNTIATHISSAQRSLFMLMGGAVIVLGFTAFTWPGTFNFEIFLTWGLVLALFGTIIPPILLNAGFPRTGLGLGSIVSSLELPVSVTMAYVILHEQVNLLQWLGIALILGAIVLMNIKMPGQK</sequence>
<keyword evidence="4" id="KW-1185">Reference proteome</keyword>
<feature type="domain" description="EamA" evidence="2">
    <location>
        <begin position="158"/>
        <end position="291"/>
    </location>
</feature>